<name>A0ABQ4WZP2_9ASTR</name>
<evidence type="ECO:0000313" key="2">
    <source>
        <dbReference type="EMBL" id="GJS58120.1"/>
    </source>
</evidence>
<evidence type="ECO:0000259" key="1">
    <source>
        <dbReference type="Pfam" id="PF13456"/>
    </source>
</evidence>
<reference evidence="2" key="2">
    <citation type="submission" date="2022-01" db="EMBL/GenBank/DDBJ databases">
        <authorList>
            <person name="Yamashiro T."/>
            <person name="Shiraishi A."/>
            <person name="Satake H."/>
            <person name="Nakayama K."/>
        </authorList>
    </citation>
    <scope>NUCLEOTIDE SEQUENCE</scope>
</reference>
<dbReference type="InterPro" id="IPR012337">
    <property type="entry name" value="RNaseH-like_sf"/>
</dbReference>
<sequence>MYIDRGSICRQAVTNTASKDSAHQGLQRYARVPHPAMGWLKSPSDAEFVAINHTAAPPKECNTSHVNVTQTQKASTQTKVTNLKVAINPITGAKRYHAENSITMTDHQPIMVKKGAMTESVSPCGYPVKCFLGTIQGVSPIQMAKDDEEETAFHDNPVKGQILADFLIEKLETDAVLPQSEVKLQDLWILSGWIGIVDGPGAGLILTNPEGMEFTYALRFDLLSHNTEAEYEALIAGHACSYRMGVRNLEANVDSRLVANHVLGEYVAKEYNMIQYLNKTKSLIQSFDRFTIRQVPRGDNKKANALSKNRIHKL</sequence>
<accession>A0ABQ4WZP2</accession>
<dbReference type="GO" id="GO:0003964">
    <property type="term" value="F:RNA-directed DNA polymerase activity"/>
    <property type="evidence" value="ECO:0007669"/>
    <property type="project" value="UniProtKB-KW"/>
</dbReference>
<comment type="caution">
    <text evidence="2">The sequence shown here is derived from an EMBL/GenBank/DDBJ whole genome shotgun (WGS) entry which is preliminary data.</text>
</comment>
<keyword evidence="2" id="KW-0548">Nucleotidyltransferase</keyword>
<dbReference type="Pfam" id="PF13456">
    <property type="entry name" value="RVT_3"/>
    <property type="match status" value="1"/>
</dbReference>
<dbReference type="Gene3D" id="3.30.420.10">
    <property type="entry name" value="Ribonuclease H-like superfamily/Ribonuclease H"/>
    <property type="match status" value="1"/>
</dbReference>
<dbReference type="InterPro" id="IPR002156">
    <property type="entry name" value="RNaseH_domain"/>
</dbReference>
<dbReference type="EMBL" id="BQNB010009057">
    <property type="protein sequence ID" value="GJS58120.1"/>
    <property type="molecule type" value="Genomic_DNA"/>
</dbReference>
<dbReference type="PANTHER" id="PTHR48475">
    <property type="entry name" value="RIBONUCLEASE H"/>
    <property type="match status" value="1"/>
</dbReference>
<proteinExistence type="predicted"/>
<feature type="domain" description="RNase H type-1" evidence="1">
    <location>
        <begin position="201"/>
        <end position="308"/>
    </location>
</feature>
<gene>
    <name evidence="2" type="ORF">Tco_0652904</name>
</gene>
<keyword evidence="2" id="KW-0808">Transferase</keyword>
<evidence type="ECO:0000313" key="3">
    <source>
        <dbReference type="Proteomes" id="UP001151760"/>
    </source>
</evidence>
<organism evidence="2 3">
    <name type="scientific">Tanacetum coccineum</name>
    <dbReference type="NCBI Taxonomy" id="301880"/>
    <lineage>
        <taxon>Eukaryota</taxon>
        <taxon>Viridiplantae</taxon>
        <taxon>Streptophyta</taxon>
        <taxon>Embryophyta</taxon>
        <taxon>Tracheophyta</taxon>
        <taxon>Spermatophyta</taxon>
        <taxon>Magnoliopsida</taxon>
        <taxon>eudicotyledons</taxon>
        <taxon>Gunneridae</taxon>
        <taxon>Pentapetalae</taxon>
        <taxon>asterids</taxon>
        <taxon>campanulids</taxon>
        <taxon>Asterales</taxon>
        <taxon>Asteraceae</taxon>
        <taxon>Asteroideae</taxon>
        <taxon>Anthemideae</taxon>
        <taxon>Anthemidinae</taxon>
        <taxon>Tanacetum</taxon>
    </lineage>
</organism>
<keyword evidence="2" id="KW-0695">RNA-directed DNA polymerase</keyword>
<keyword evidence="3" id="KW-1185">Reference proteome</keyword>
<dbReference type="PANTHER" id="PTHR48475:SF2">
    <property type="entry name" value="RIBONUCLEASE H"/>
    <property type="match status" value="1"/>
</dbReference>
<dbReference type="Proteomes" id="UP001151760">
    <property type="component" value="Unassembled WGS sequence"/>
</dbReference>
<dbReference type="SUPFAM" id="SSF53098">
    <property type="entry name" value="Ribonuclease H-like"/>
    <property type="match status" value="1"/>
</dbReference>
<reference evidence="2" key="1">
    <citation type="journal article" date="2022" name="Int. J. Mol. Sci.">
        <title>Draft Genome of Tanacetum Coccineum: Genomic Comparison of Closely Related Tanacetum-Family Plants.</title>
        <authorList>
            <person name="Yamashiro T."/>
            <person name="Shiraishi A."/>
            <person name="Nakayama K."/>
            <person name="Satake H."/>
        </authorList>
    </citation>
    <scope>NUCLEOTIDE SEQUENCE</scope>
</reference>
<dbReference type="CDD" id="cd09279">
    <property type="entry name" value="RNase_HI_like"/>
    <property type="match status" value="1"/>
</dbReference>
<dbReference type="InterPro" id="IPR036397">
    <property type="entry name" value="RNaseH_sf"/>
</dbReference>
<protein>
    <submittedName>
        <fullName evidence="2">Reverse transcriptase domain-containing protein</fullName>
    </submittedName>
</protein>